<accession>J2ZW64</accession>
<reference evidence="1 2" key="1">
    <citation type="journal article" date="2012" name="J. Bacteriol.">
        <title>Draft Genome Sequence of the Extremely Halophilic Archaeon Halogranum salarium B-1T.</title>
        <authorList>
            <person name="Kim K.K."/>
            <person name="Lee K.C."/>
            <person name="Lee J.S."/>
        </authorList>
    </citation>
    <scope>NUCLEOTIDE SEQUENCE [LARGE SCALE GENOMIC DNA]</scope>
    <source>
        <strain evidence="1 2">B-1</strain>
    </source>
</reference>
<dbReference type="EMBL" id="ALJD01000016">
    <property type="protein sequence ID" value="EJN57258.1"/>
    <property type="molecule type" value="Genomic_DNA"/>
</dbReference>
<sequence length="55" mass="5993">MAGDEPGHLRRECIGMENTTHDEVTHTTVANVIGWRGGRTESTTRIGATTPPSRM</sequence>
<comment type="caution">
    <text evidence="1">The sequence shown here is derived from an EMBL/GenBank/DDBJ whole genome shotgun (WGS) entry which is preliminary data.</text>
</comment>
<protein>
    <submittedName>
        <fullName evidence="1">Uncharacterized protein</fullName>
    </submittedName>
</protein>
<proteinExistence type="predicted"/>
<evidence type="ECO:0000313" key="1">
    <source>
        <dbReference type="EMBL" id="EJN57258.1"/>
    </source>
</evidence>
<organism evidence="1 2">
    <name type="scientific">Halogranum salarium B-1</name>
    <dbReference type="NCBI Taxonomy" id="1210908"/>
    <lineage>
        <taxon>Archaea</taxon>
        <taxon>Methanobacteriati</taxon>
        <taxon>Methanobacteriota</taxon>
        <taxon>Stenosarchaea group</taxon>
        <taxon>Halobacteria</taxon>
        <taxon>Halobacteriales</taxon>
        <taxon>Haloferacaceae</taxon>
    </lineage>
</organism>
<dbReference type="Proteomes" id="UP000007813">
    <property type="component" value="Unassembled WGS sequence"/>
</dbReference>
<name>J2ZW64_9EURY</name>
<gene>
    <name evidence="1" type="ORF">HSB1_46440</name>
</gene>
<evidence type="ECO:0000313" key="2">
    <source>
        <dbReference type="Proteomes" id="UP000007813"/>
    </source>
</evidence>
<dbReference type="AlphaFoldDB" id="J2ZW64"/>